<dbReference type="GO" id="GO:0006011">
    <property type="term" value="P:UDP-alpha-D-glucose metabolic process"/>
    <property type="evidence" value="ECO:0007669"/>
    <property type="project" value="InterPro"/>
</dbReference>
<evidence type="ECO:0000256" key="5">
    <source>
        <dbReference type="ARBA" id="ARBA00022695"/>
    </source>
</evidence>
<evidence type="ECO:0000256" key="4">
    <source>
        <dbReference type="ARBA" id="ARBA00022679"/>
    </source>
</evidence>
<gene>
    <name evidence="10" type="primary">galU</name>
    <name evidence="10" type="ORF">GCM10010982_04840</name>
</gene>
<dbReference type="EMBL" id="BMLS01000001">
    <property type="protein sequence ID" value="GGO64723.1"/>
    <property type="molecule type" value="Genomic_DNA"/>
</dbReference>
<comment type="similarity">
    <text evidence="1 8">Belongs to the UDPGP type 2 family.</text>
</comment>
<dbReference type="SUPFAM" id="SSF53448">
    <property type="entry name" value="Nucleotide-diphospho-sugar transferases"/>
    <property type="match status" value="1"/>
</dbReference>
<dbReference type="InterPro" id="IPR005835">
    <property type="entry name" value="NTP_transferase_dom"/>
</dbReference>
<evidence type="ECO:0000313" key="10">
    <source>
        <dbReference type="EMBL" id="GGO64723.1"/>
    </source>
</evidence>
<comment type="caution">
    <text evidence="10">The sequence shown here is derived from an EMBL/GenBank/DDBJ whole genome shotgun (WGS) entry which is preliminary data.</text>
</comment>
<dbReference type="NCBIfam" id="TIGR01099">
    <property type="entry name" value="galU"/>
    <property type="match status" value="1"/>
</dbReference>
<evidence type="ECO:0000256" key="1">
    <source>
        <dbReference type="ARBA" id="ARBA00006890"/>
    </source>
</evidence>
<keyword evidence="11" id="KW-1185">Reference proteome</keyword>
<keyword evidence="4 8" id="KW-0808">Transferase</keyword>
<dbReference type="InterPro" id="IPR029044">
    <property type="entry name" value="Nucleotide-diphossugar_trans"/>
</dbReference>
<dbReference type="PANTHER" id="PTHR43197:SF1">
    <property type="entry name" value="UTP--GLUCOSE-1-PHOSPHATE URIDYLYLTRANSFERASE"/>
    <property type="match status" value="1"/>
</dbReference>
<dbReference type="Gene3D" id="3.90.550.10">
    <property type="entry name" value="Spore Coat Polysaccharide Biosynthesis Protein SpsA, Chain A"/>
    <property type="match status" value="1"/>
</dbReference>
<protein>
    <recommendedName>
        <fullName evidence="3 8">UTP--glucose-1-phosphate uridylyltransferase</fullName>
        <ecNumber evidence="2 8">2.7.7.9</ecNumber>
    </recommendedName>
    <alternativeName>
        <fullName evidence="8">UDP-glucose pyrophosphorylase</fullName>
    </alternativeName>
</protein>
<dbReference type="CDD" id="cd02541">
    <property type="entry name" value="UGPase_prokaryotic"/>
    <property type="match status" value="1"/>
</dbReference>
<dbReference type="Proteomes" id="UP000606935">
    <property type="component" value="Unassembled WGS sequence"/>
</dbReference>
<dbReference type="PANTHER" id="PTHR43197">
    <property type="entry name" value="UTP--GLUCOSE-1-PHOSPHATE URIDYLYLTRANSFERASE"/>
    <property type="match status" value="1"/>
</dbReference>
<dbReference type="Pfam" id="PF00483">
    <property type="entry name" value="NTP_transferase"/>
    <property type="match status" value="1"/>
</dbReference>
<reference evidence="10" key="1">
    <citation type="journal article" date="2014" name="Int. J. Syst. Evol. Microbiol.">
        <title>Complete genome sequence of Corynebacterium casei LMG S-19264T (=DSM 44701T), isolated from a smear-ripened cheese.</title>
        <authorList>
            <consortium name="US DOE Joint Genome Institute (JGI-PGF)"/>
            <person name="Walter F."/>
            <person name="Albersmeier A."/>
            <person name="Kalinowski J."/>
            <person name="Ruckert C."/>
        </authorList>
    </citation>
    <scope>NUCLEOTIDE SEQUENCE</scope>
    <source>
        <strain evidence="10">CGMCC 1.7086</strain>
    </source>
</reference>
<evidence type="ECO:0000259" key="9">
    <source>
        <dbReference type="Pfam" id="PF00483"/>
    </source>
</evidence>
<evidence type="ECO:0000256" key="6">
    <source>
        <dbReference type="ARBA" id="ARBA00037294"/>
    </source>
</evidence>
<name>A0A917YRA9_9ALTE</name>
<dbReference type="RefSeq" id="WP_188689780.1">
    <property type="nucleotide sequence ID" value="NZ_BMLS01000001.1"/>
</dbReference>
<evidence type="ECO:0000256" key="3">
    <source>
        <dbReference type="ARBA" id="ARBA00019048"/>
    </source>
</evidence>
<comment type="function">
    <text evidence="6">May play a role in stationary phase survival.</text>
</comment>
<dbReference type="InterPro" id="IPR005771">
    <property type="entry name" value="GalU_uridylyltTrfase_bac/arc"/>
</dbReference>
<sequence length="321" mass="35141">MLKTSNTDTSPSLVTKAVIPVAGLGTRMLPATKAIPKEMLTVVDKPMIQYVVQEAVAAGITEIVLVTHSSKNSIENHFDTSFELEATLEKRVKRQLLDEVRNIVPKNVTIISVRQPQALGLGHAILCARSVIGEQPFAVILPDVMVDKHRSNLKKDNLAAMVKRFGETGHSQIMVEPVAHELVNQYGVVDISGVELKAGENALIKDMVEKPDLDDAPSNLAITGRYVLSAAVWDLLEFTPPGAGDEIQLTDALHQLLLLEKIEAYQILGKSHDCGNKMGLLQANLEYALHSERFGPQIRTVMEGLLKELETGAFPHLLPKQ</sequence>
<comment type="catalytic activity">
    <reaction evidence="7 8">
        <text>alpha-D-glucose 1-phosphate + UTP + H(+) = UDP-alpha-D-glucose + diphosphate</text>
        <dbReference type="Rhea" id="RHEA:19889"/>
        <dbReference type="ChEBI" id="CHEBI:15378"/>
        <dbReference type="ChEBI" id="CHEBI:33019"/>
        <dbReference type="ChEBI" id="CHEBI:46398"/>
        <dbReference type="ChEBI" id="CHEBI:58601"/>
        <dbReference type="ChEBI" id="CHEBI:58885"/>
        <dbReference type="EC" id="2.7.7.9"/>
    </reaction>
</comment>
<keyword evidence="5 8" id="KW-0548">Nucleotidyltransferase</keyword>
<proteinExistence type="inferred from homology"/>
<reference evidence="10" key="2">
    <citation type="submission" date="2020-09" db="EMBL/GenBank/DDBJ databases">
        <authorList>
            <person name="Sun Q."/>
            <person name="Zhou Y."/>
        </authorList>
    </citation>
    <scope>NUCLEOTIDE SEQUENCE</scope>
    <source>
        <strain evidence="10">CGMCC 1.7086</strain>
    </source>
</reference>
<dbReference type="AlphaFoldDB" id="A0A917YRA9"/>
<organism evidence="10 11">
    <name type="scientific">Bowmanella pacifica</name>
    <dbReference type="NCBI Taxonomy" id="502051"/>
    <lineage>
        <taxon>Bacteria</taxon>
        <taxon>Pseudomonadati</taxon>
        <taxon>Pseudomonadota</taxon>
        <taxon>Gammaproteobacteria</taxon>
        <taxon>Alteromonadales</taxon>
        <taxon>Alteromonadaceae</taxon>
        <taxon>Bowmanella</taxon>
    </lineage>
</organism>
<dbReference type="EC" id="2.7.7.9" evidence="2 8"/>
<dbReference type="GO" id="GO:0003983">
    <property type="term" value="F:UTP:glucose-1-phosphate uridylyltransferase activity"/>
    <property type="evidence" value="ECO:0007669"/>
    <property type="project" value="UniProtKB-EC"/>
</dbReference>
<evidence type="ECO:0000313" key="11">
    <source>
        <dbReference type="Proteomes" id="UP000606935"/>
    </source>
</evidence>
<evidence type="ECO:0000256" key="8">
    <source>
        <dbReference type="RuleBase" id="RU361259"/>
    </source>
</evidence>
<accession>A0A917YRA9</accession>
<evidence type="ECO:0000256" key="2">
    <source>
        <dbReference type="ARBA" id="ARBA00012415"/>
    </source>
</evidence>
<evidence type="ECO:0000256" key="7">
    <source>
        <dbReference type="ARBA" id="ARBA00048128"/>
    </source>
</evidence>
<feature type="domain" description="Nucleotidyl transferase" evidence="9">
    <location>
        <begin position="16"/>
        <end position="287"/>
    </location>
</feature>